<comment type="caution">
    <text evidence="2">The sequence shown here is derived from an EMBL/GenBank/DDBJ whole genome shotgun (WGS) entry which is preliminary data.</text>
</comment>
<feature type="region of interest" description="Disordered" evidence="1">
    <location>
        <begin position="81"/>
        <end position="121"/>
    </location>
</feature>
<dbReference type="Proteomes" id="UP000186817">
    <property type="component" value="Unassembled WGS sequence"/>
</dbReference>
<sequence>MYMYMRLYHGRSLRTCQPWTELLAQQACWERSPDCTRRVFHSDMGQGVAAVCCCDRRPLQEGLSRRTRGLPQALAGAPSADASLKVPSSASGVAGAADPSRSSSSGSPFSNSPRGEQQAAQRVKALEASAWKVLGSCRKFPTSGLGWSLTAKERFFAVLPEGASVRSEHGRFSYAYRPAQASKSKSAASAEQLRVWRTGRTRIWALQRAL</sequence>
<proteinExistence type="predicted"/>
<dbReference type="AlphaFoldDB" id="A0A1Q9F4K8"/>
<name>A0A1Q9F4K8_SYMMI</name>
<keyword evidence="3" id="KW-1185">Reference proteome</keyword>
<evidence type="ECO:0000256" key="1">
    <source>
        <dbReference type="SAM" id="MobiDB-lite"/>
    </source>
</evidence>
<evidence type="ECO:0000313" key="2">
    <source>
        <dbReference type="EMBL" id="OLQ14587.1"/>
    </source>
</evidence>
<accession>A0A1Q9F4K8</accession>
<protein>
    <submittedName>
        <fullName evidence="2">Uncharacterized protein</fullName>
    </submittedName>
</protein>
<feature type="compositionally biased region" description="Low complexity" evidence="1">
    <location>
        <begin position="86"/>
        <end position="113"/>
    </location>
</feature>
<gene>
    <name evidence="2" type="ORF">AK812_SmicGene1258</name>
</gene>
<dbReference type="EMBL" id="LSRX01000013">
    <property type="protein sequence ID" value="OLQ14587.1"/>
    <property type="molecule type" value="Genomic_DNA"/>
</dbReference>
<evidence type="ECO:0000313" key="3">
    <source>
        <dbReference type="Proteomes" id="UP000186817"/>
    </source>
</evidence>
<reference evidence="2 3" key="1">
    <citation type="submission" date="2016-02" db="EMBL/GenBank/DDBJ databases">
        <title>Genome analysis of coral dinoflagellate symbionts highlights evolutionary adaptations to a symbiotic lifestyle.</title>
        <authorList>
            <person name="Aranda M."/>
            <person name="Li Y."/>
            <person name="Liew Y.J."/>
            <person name="Baumgarten S."/>
            <person name="Simakov O."/>
            <person name="Wilson M."/>
            <person name="Piel J."/>
            <person name="Ashoor H."/>
            <person name="Bougouffa S."/>
            <person name="Bajic V.B."/>
            <person name="Ryu T."/>
            <person name="Ravasi T."/>
            <person name="Bayer T."/>
            <person name="Micklem G."/>
            <person name="Kim H."/>
            <person name="Bhak J."/>
            <person name="Lajeunesse T.C."/>
            <person name="Voolstra C.R."/>
        </authorList>
    </citation>
    <scope>NUCLEOTIDE SEQUENCE [LARGE SCALE GENOMIC DNA]</scope>
    <source>
        <strain evidence="2 3">CCMP2467</strain>
    </source>
</reference>
<organism evidence="2 3">
    <name type="scientific">Symbiodinium microadriaticum</name>
    <name type="common">Dinoflagellate</name>
    <name type="synonym">Zooxanthella microadriatica</name>
    <dbReference type="NCBI Taxonomy" id="2951"/>
    <lineage>
        <taxon>Eukaryota</taxon>
        <taxon>Sar</taxon>
        <taxon>Alveolata</taxon>
        <taxon>Dinophyceae</taxon>
        <taxon>Suessiales</taxon>
        <taxon>Symbiodiniaceae</taxon>
        <taxon>Symbiodinium</taxon>
    </lineage>
</organism>